<feature type="region of interest" description="Disordered" evidence="1">
    <location>
        <begin position="254"/>
        <end position="280"/>
    </location>
</feature>
<dbReference type="EMBL" id="JACNYL010000001">
    <property type="protein sequence ID" value="MBD1419997.1"/>
    <property type="molecule type" value="Genomic_DNA"/>
</dbReference>
<gene>
    <name evidence="3" type="ORF">H8B21_00305</name>
</gene>
<dbReference type="Proteomes" id="UP000651112">
    <property type="component" value="Unassembled WGS sequence"/>
</dbReference>
<organism evidence="3 4">
    <name type="scientific">Sphingobacterium chuzhouense</name>
    <dbReference type="NCBI Taxonomy" id="1742264"/>
    <lineage>
        <taxon>Bacteria</taxon>
        <taxon>Pseudomonadati</taxon>
        <taxon>Bacteroidota</taxon>
        <taxon>Sphingobacteriia</taxon>
        <taxon>Sphingobacteriales</taxon>
        <taxon>Sphingobacteriaceae</taxon>
        <taxon>Sphingobacterium</taxon>
    </lineage>
</organism>
<evidence type="ECO:0000313" key="4">
    <source>
        <dbReference type="Proteomes" id="UP000651112"/>
    </source>
</evidence>
<feature type="signal peptide" evidence="2">
    <location>
        <begin position="1"/>
        <end position="22"/>
    </location>
</feature>
<reference evidence="3 4" key="1">
    <citation type="submission" date="2020-08" db="EMBL/GenBank/DDBJ databases">
        <title>Sphingobacterium sp. DN00404 isolated from aquaculture water.</title>
        <authorList>
            <person name="Zhang M."/>
        </authorList>
    </citation>
    <scope>NUCLEOTIDE SEQUENCE [LARGE SCALE GENOMIC DNA]</scope>
    <source>
        <strain evidence="3 4">KCTC 42746</strain>
    </source>
</reference>
<keyword evidence="2" id="KW-0732">Signal</keyword>
<evidence type="ECO:0000313" key="3">
    <source>
        <dbReference type="EMBL" id="MBD1419997.1"/>
    </source>
</evidence>
<evidence type="ECO:0008006" key="5">
    <source>
        <dbReference type="Google" id="ProtNLM"/>
    </source>
</evidence>
<feature type="chain" id="PRO_5045282196" description="T9SS C-terminal target domain-containing protein" evidence="2">
    <location>
        <begin position="23"/>
        <end position="397"/>
    </location>
</feature>
<keyword evidence="4" id="KW-1185">Reference proteome</keyword>
<dbReference type="PROSITE" id="PS51257">
    <property type="entry name" value="PROKAR_LIPOPROTEIN"/>
    <property type="match status" value="1"/>
</dbReference>
<evidence type="ECO:0000256" key="1">
    <source>
        <dbReference type="SAM" id="MobiDB-lite"/>
    </source>
</evidence>
<dbReference type="SUPFAM" id="SSF51126">
    <property type="entry name" value="Pectin lyase-like"/>
    <property type="match status" value="1"/>
</dbReference>
<accession>A0ABR7XLE6</accession>
<name>A0ABR7XLE6_9SPHI</name>
<dbReference type="PANTHER" id="PTHR41339:SF1">
    <property type="entry name" value="SECRETED PROTEIN"/>
    <property type="match status" value="1"/>
</dbReference>
<dbReference type="PANTHER" id="PTHR41339">
    <property type="entry name" value="LIPL48"/>
    <property type="match status" value="1"/>
</dbReference>
<feature type="compositionally biased region" description="Polar residues" evidence="1">
    <location>
        <begin position="258"/>
        <end position="280"/>
    </location>
</feature>
<proteinExistence type="predicted"/>
<protein>
    <recommendedName>
        <fullName evidence="5">T9SS C-terminal target domain-containing protein</fullName>
    </recommendedName>
</protein>
<evidence type="ECO:0000256" key="2">
    <source>
        <dbReference type="SAM" id="SignalP"/>
    </source>
</evidence>
<sequence>MKKSTIQLAKMFCLGLLSTALAFTSCSDDDNPEPDGDSSFELVRDDFQGEITDGEVILASGTYKLTGKIVVKDGATLTIKPGVTIEATNLDPASDRKEIRYIAVAQGGKINVEGTQQSPVVMTSTTKTPGAWGGLVICGRAPINVGATASAEVSDLAYGGTDASDNSGSLRYLRIEYSGYSYNSEKEFNGLSLFGVGSGTTIEYVQSYEGSDDAFEWFGGTVNAKFLVAINTHSSVGDDIFDWTEGWSGTGENWYGKRTNNGNRGIEADNNSNTHTRTPISNPTIKNLTLVGAGAGGSEPQAIKMRVGTNGNFDNVVLSNWATGFDIQHDESLAFITAGQLKATNVRFINVPTKAKGTNTAGGSVDINSMFTENNDATGAGNGVDQPTWAQGWTIGF</sequence>
<dbReference type="InterPro" id="IPR011050">
    <property type="entry name" value="Pectin_lyase_fold/virulence"/>
</dbReference>
<comment type="caution">
    <text evidence="3">The sequence shown here is derived from an EMBL/GenBank/DDBJ whole genome shotgun (WGS) entry which is preliminary data.</text>
</comment>